<organism evidence="1 2">
    <name type="scientific">Burkholderia aenigmatica</name>
    <dbReference type="NCBI Taxonomy" id="2015348"/>
    <lineage>
        <taxon>Bacteria</taxon>
        <taxon>Pseudomonadati</taxon>
        <taxon>Pseudomonadota</taxon>
        <taxon>Betaproteobacteria</taxon>
        <taxon>Burkholderiales</taxon>
        <taxon>Burkholderiaceae</taxon>
        <taxon>Burkholderia</taxon>
        <taxon>Burkholderia cepacia complex</taxon>
    </lineage>
</organism>
<gene>
    <name evidence="1" type="ORF">BLA3211_04181</name>
</gene>
<dbReference type="EMBL" id="CABWIL020000015">
    <property type="protein sequence ID" value="CAB3966975.1"/>
    <property type="molecule type" value="Genomic_DNA"/>
</dbReference>
<name>A0A6J5J605_9BURK</name>
<sequence>MGPRVCHRHGDDSTATTSTGVAAHIRVRGQCAPGELVKVSLDRPRYTREMWMLRAELDEHEVDATWVDRVAHVKAFPKIAALERLRAYVCLACLDELLVRSGETPHKPTTKEQAFDTSVVSANAKWPRRYARCELHGLILPTRASPDIETAILTIDVIRDCHVVRVIDARGKGESTYWFDEAFLRKVFGPDIDIVESTFRIDERDTFMTLWDAGEYVCPVCLREVLKRSGLGNDHTDVNATAQS</sequence>
<reference evidence="1 2" key="1">
    <citation type="submission" date="2020-04" db="EMBL/GenBank/DDBJ databases">
        <authorList>
            <person name="Depoorter E."/>
        </authorList>
    </citation>
    <scope>NUCLEOTIDE SEQUENCE [LARGE SCALE GENOMIC DNA]</scope>
    <source>
        <strain evidence="1 2">BCC0217</strain>
    </source>
</reference>
<evidence type="ECO:0000313" key="2">
    <source>
        <dbReference type="Proteomes" id="UP000494301"/>
    </source>
</evidence>
<protein>
    <submittedName>
        <fullName evidence="1">Uncharacterized protein</fullName>
    </submittedName>
</protein>
<dbReference type="AlphaFoldDB" id="A0A6J5J605"/>
<dbReference type="Proteomes" id="UP000494301">
    <property type="component" value="Unassembled WGS sequence"/>
</dbReference>
<proteinExistence type="predicted"/>
<accession>A0A6J5J605</accession>
<evidence type="ECO:0000313" key="1">
    <source>
        <dbReference type="EMBL" id="CAB3966975.1"/>
    </source>
</evidence>